<dbReference type="EMBL" id="CAJNJA010022464">
    <property type="protein sequence ID" value="CAE7493607.1"/>
    <property type="molecule type" value="Genomic_DNA"/>
</dbReference>
<dbReference type="Proteomes" id="UP000601435">
    <property type="component" value="Unassembled WGS sequence"/>
</dbReference>
<name>A0A812SRU2_9DINO</name>
<organism evidence="2 3">
    <name type="scientific">Symbiodinium necroappetens</name>
    <dbReference type="NCBI Taxonomy" id="1628268"/>
    <lineage>
        <taxon>Eukaryota</taxon>
        <taxon>Sar</taxon>
        <taxon>Alveolata</taxon>
        <taxon>Dinophyceae</taxon>
        <taxon>Suessiales</taxon>
        <taxon>Symbiodiniaceae</taxon>
        <taxon>Symbiodinium</taxon>
    </lineage>
</organism>
<feature type="compositionally biased region" description="Basic and acidic residues" evidence="1">
    <location>
        <begin position="1"/>
        <end position="14"/>
    </location>
</feature>
<evidence type="ECO:0000256" key="1">
    <source>
        <dbReference type="SAM" id="MobiDB-lite"/>
    </source>
</evidence>
<feature type="region of interest" description="Disordered" evidence="1">
    <location>
        <begin position="1"/>
        <end position="30"/>
    </location>
</feature>
<dbReference type="AlphaFoldDB" id="A0A812SRU2"/>
<comment type="caution">
    <text evidence="2">The sequence shown here is derived from an EMBL/GenBank/DDBJ whole genome shotgun (WGS) entry which is preliminary data.</text>
</comment>
<protein>
    <submittedName>
        <fullName evidence="2">FabG protein</fullName>
    </submittedName>
</protein>
<feature type="non-terminal residue" evidence="2">
    <location>
        <position position="1"/>
    </location>
</feature>
<proteinExistence type="predicted"/>
<accession>A0A812SRU2</accession>
<reference evidence="2" key="1">
    <citation type="submission" date="2021-02" db="EMBL/GenBank/DDBJ databases">
        <authorList>
            <person name="Dougan E. K."/>
            <person name="Rhodes N."/>
            <person name="Thang M."/>
            <person name="Chan C."/>
        </authorList>
    </citation>
    <scope>NUCLEOTIDE SEQUENCE</scope>
</reference>
<feature type="region of interest" description="Disordered" evidence="1">
    <location>
        <begin position="62"/>
        <end position="143"/>
    </location>
</feature>
<gene>
    <name evidence="2" type="primary">fabG</name>
    <name evidence="2" type="ORF">SNEC2469_LOCUS14037</name>
</gene>
<evidence type="ECO:0000313" key="2">
    <source>
        <dbReference type="EMBL" id="CAE7493607.1"/>
    </source>
</evidence>
<feature type="compositionally biased region" description="Basic and acidic residues" evidence="1">
    <location>
        <begin position="62"/>
        <end position="74"/>
    </location>
</feature>
<evidence type="ECO:0000313" key="3">
    <source>
        <dbReference type="Proteomes" id="UP000601435"/>
    </source>
</evidence>
<feature type="compositionally biased region" description="Polar residues" evidence="1">
    <location>
        <begin position="93"/>
        <end position="103"/>
    </location>
</feature>
<feature type="compositionally biased region" description="Basic and acidic residues" evidence="1">
    <location>
        <begin position="108"/>
        <end position="123"/>
    </location>
</feature>
<keyword evidence="3" id="KW-1185">Reference proteome</keyword>
<sequence>RGEQTDTAKPDITKSSHKGGMPVAENAREAEPDIEFELSTEWRNVQNLNIQQQLRKLGRYREHAAAAQRDKEDQALPGVRRLRRPRVIDENDSISSDTETELQQPLVVKEEAKEESADEEVRPKPGARARGTRRSQAEAARARRRRLWRVGRVLSHRRPMPIGRKCTPIGTAFRRRRKENRSISTRREILLARYLAEKKSQIKVPQEPRPHEDWEEDRLMREKLQRTPLVLCCRHVAHCLAGEPSPESGASGAPPPKRQRDAFESLVRLLVRTARALADAVEKVEQRHHRRQNSMVHLSAVPGQPLPCSDDDDDAPRIRVVHHFTRLNRHIDMSGL</sequence>
<dbReference type="OrthoDB" id="1274115at2759"/>